<reference evidence="1 2" key="1">
    <citation type="submission" date="2018-10" db="EMBL/GenBank/DDBJ databases">
        <title>Sequencing the genomes of 1000 actinobacteria strains.</title>
        <authorList>
            <person name="Klenk H.-P."/>
        </authorList>
    </citation>
    <scope>NUCLEOTIDE SEQUENCE [LARGE SCALE GENOMIC DNA]</scope>
    <source>
        <strain evidence="1 2">DSM 43911</strain>
    </source>
</reference>
<accession>A0A495XF80</accession>
<evidence type="ECO:0000313" key="2">
    <source>
        <dbReference type="Proteomes" id="UP000272729"/>
    </source>
</evidence>
<dbReference type="EMBL" id="RBXR01000001">
    <property type="protein sequence ID" value="RKT73111.1"/>
    <property type="molecule type" value="Genomic_DNA"/>
</dbReference>
<dbReference type="AlphaFoldDB" id="A0A495XF80"/>
<proteinExistence type="predicted"/>
<evidence type="ECO:0000313" key="1">
    <source>
        <dbReference type="EMBL" id="RKT73111.1"/>
    </source>
</evidence>
<gene>
    <name evidence="1" type="ORF">DFJ66_6438</name>
</gene>
<keyword evidence="2" id="KW-1185">Reference proteome</keyword>
<comment type="caution">
    <text evidence="1">The sequence shown here is derived from an EMBL/GenBank/DDBJ whole genome shotgun (WGS) entry which is preliminary data.</text>
</comment>
<sequence length="134" mass="14697">MDAPETLKRVWCGLVQARLLGLRLATADPRYRKLQVNAESVEHQLARDLGTSAALAGEPLALPTGAPTPLPLDQLQEAVDALVEFSRTARRTMLAAAPSATQWDDERVLRHDSKVIGELGAAWLGQRTSYRVDR</sequence>
<organism evidence="1 2">
    <name type="scientific">Saccharothrix variisporea</name>
    <dbReference type="NCBI Taxonomy" id="543527"/>
    <lineage>
        <taxon>Bacteria</taxon>
        <taxon>Bacillati</taxon>
        <taxon>Actinomycetota</taxon>
        <taxon>Actinomycetes</taxon>
        <taxon>Pseudonocardiales</taxon>
        <taxon>Pseudonocardiaceae</taxon>
        <taxon>Saccharothrix</taxon>
    </lineage>
</organism>
<name>A0A495XF80_9PSEU</name>
<protein>
    <submittedName>
        <fullName evidence="1">Uncharacterized protein</fullName>
    </submittedName>
</protein>
<dbReference type="Proteomes" id="UP000272729">
    <property type="component" value="Unassembled WGS sequence"/>
</dbReference>